<dbReference type="HOGENOM" id="CLU_037408_2_2_6"/>
<evidence type="ECO:0000256" key="4">
    <source>
        <dbReference type="ARBA" id="ARBA00022692"/>
    </source>
</evidence>
<dbReference type="CDD" id="cd04606">
    <property type="entry name" value="CBS_pair_Mg_transporter"/>
    <property type="match status" value="1"/>
</dbReference>
<feature type="domain" description="CBS" evidence="10">
    <location>
        <begin position="200"/>
        <end position="257"/>
    </location>
</feature>
<keyword evidence="12" id="KW-1185">Reference proteome</keyword>
<dbReference type="InterPro" id="IPR038076">
    <property type="entry name" value="MgtE_N_sf"/>
</dbReference>
<evidence type="ECO:0000256" key="8">
    <source>
        <dbReference type="PROSITE-ProRule" id="PRU00703"/>
    </source>
</evidence>
<evidence type="ECO:0000256" key="6">
    <source>
        <dbReference type="ARBA" id="ARBA00022989"/>
    </source>
</evidence>
<feature type="transmembrane region" description="Helical" evidence="9">
    <location>
        <begin position="423"/>
        <end position="446"/>
    </location>
</feature>
<feature type="transmembrane region" description="Helical" evidence="9">
    <location>
        <begin position="285"/>
        <end position="305"/>
    </location>
</feature>
<keyword evidence="5 9" id="KW-0460">Magnesium</keyword>
<dbReference type="GO" id="GO:0046872">
    <property type="term" value="F:metal ion binding"/>
    <property type="evidence" value="ECO:0007669"/>
    <property type="project" value="UniProtKB-KW"/>
</dbReference>
<dbReference type="Gene3D" id="3.10.580.10">
    <property type="entry name" value="CBS-domain"/>
    <property type="match status" value="1"/>
</dbReference>
<feature type="domain" description="CBS" evidence="10">
    <location>
        <begin position="137"/>
        <end position="198"/>
    </location>
</feature>
<dbReference type="NCBIfam" id="TIGR00400">
    <property type="entry name" value="mgtE"/>
    <property type="match status" value="1"/>
</dbReference>
<dbReference type="eggNOG" id="COG2239">
    <property type="taxonomic scope" value="Bacteria"/>
</dbReference>
<dbReference type="InterPro" id="IPR006667">
    <property type="entry name" value="SLC41_membr_dom"/>
</dbReference>
<comment type="subunit">
    <text evidence="9">Homodimer.</text>
</comment>
<dbReference type="SMART" id="SM00116">
    <property type="entry name" value="CBS"/>
    <property type="match status" value="2"/>
</dbReference>
<evidence type="ECO:0000256" key="9">
    <source>
        <dbReference type="RuleBase" id="RU362011"/>
    </source>
</evidence>
<dbReference type="PANTHER" id="PTHR43773">
    <property type="entry name" value="MAGNESIUM TRANSPORTER MGTE"/>
    <property type="match status" value="1"/>
</dbReference>
<feature type="transmembrane region" description="Helical" evidence="9">
    <location>
        <begin position="311"/>
        <end position="331"/>
    </location>
</feature>
<keyword evidence="9" id="KW-0479">Metal-binding</keyword>
<evidence type="ECO:0000256" key="3">
    <source>
        <dbReference type="ARBA" id="ARBA00022448"/>
    </source>
</evidence>
<dbReference type="Pfam" id="PF01769">
    <property type="entry name" value="MgtE"/>
    <property type="match status" value="1"/>
</dbReference>
<dbReference type="SUPFAM" id="SSF54631">
    <property type="entry name" value="CBS-domain pair"/>
    <property type="match status" value="1"/>
</dbReference>
<evidence type="ECO:0000256" key="2">
    <source>
        <dbReference type="ARBA" id="ARBA00009749"/>
    </source>
</evidence>
<comment type="similarity">
    <text evidence="2 9">Belongs to the SLC41A transporter family.</text>
</comment>
<dbReference type="GO" id="GO:0015095">
    <property type="term" value="F:magnesium ion transmembrane transporter activity"/>
    <property type="evidence" value="ECO:0007669"/>
    <property type="project" value="UniProtKB-UniRule"/>
</dbReference>
<dbReference type="Pfam" id="PF03448">
    <property type="entry name" value="MgtE_N"/>
    <property type="match status" value="1"/>
</dbReference>
<reference evidence="11 12" key="1">
    <citation type="journal article" date="2011" name="Stand. Genomic Sci.">
        <title>Complete genome sequence of 'Thioalkalivibrio sulfidophilus' HL-EbGr7.</title>
        <authorList>
            <person name="Muyzer G."/>
            <person name="Sorokin D.Y."/>
            <person name="Mavromatis K."/>
            <person name="Lapidus A."/>
            <person name="Clum A."/>
            <person name="Ivanova N."/>
            <person name="Pati A."/>
            <person name="d'Haeseleer P."/>
            <person name="Woyke T."/>
            <person name="Kyrpides N.C."/>
        </authorList>
    </citation>
    <scope>NUCLEOTIDE SEQUENCE [LARGE SCALE GENOMIC DNA]</scope>
    <source>
        <strain evidence="11 12">HL-EbGR7</strain>
    </source>
</reference>
<feature type="transmembrane region" description="Helical" evidence="9">
    <location>
        <begin position="359"/>
        <end position="381"/>
    </location>
</feature>
<dbReference type="SUPFAM" id="SSF161093">
    <property type="entry name" value="MgtE membrane domain-like"/>
    <property type="match status" value="1"/>
</dbReference>
<dbReference type="Pfam" id="PF00571">
    <property type="entry name" value="CBS"/>
    <property type="match status" value="2"/>
</dbReference>
<dbReference type="RefSeq" id="WP_012638560.1">
    <property type="nucleotide sequence ID" value="NC_011901.1"/>
</dbReference>
<keyword evidence="4 9" id="KW-0812">Transmembrane</keyword>
<dbReference type="Gene3D" id="1.10.357.20">
    <property type="entry name" value="SLC41 divalent cation transporters, integral membrane domain"/>
    <property type="match status" value="1"/>
</dbReference>
<comment type="function">
    <text evidence="9">Acts as a magnesium transporter.</text>
</comment>
<accession>B8GT66</accession>
<dbReference type="Proteomes" id="UP000002383">
    <property type="component" value="Chromosome"/>
</dbReference>
<dbReference type="SMART" id="SM00924">
    <property type="entry name" value="MgtE_N"/>
    <property type="match status" value="1"/>
</dbReference>
<dbReference type="InterPro" id="IPR006669">
    <property type="entry name" value="MgtE_transporter"/>
</dbReference>
<dbReference type="Gene3D" id="1.25.60.10">
    <property type="entry name" value="MgtE N-terminal domain-like"/>
    <property type="match status" value="1"/>
</dbReference>
<dbReference type="SUPFAM" id="SSF158791">
    <property type="entry name" value="MgtE N-terminal domain-like"/>
    <property type="match status" value="1"/>
</dbReference>
<dbReference type="InterPro" id="IPR000644">
    <property type="entry name" value="CBS_dom"/>
</dbReference>
<name>B8GT66_THISH</name>
<dbReference type="InterPro" id="IPR006668">
    <property type="entry name" value="Mg_transptr_MgtE_intracell_dom"/>
</dbReference>
<dbReference type="KEGG" id="tgr:Tgr7_2001"/>
<dbReference type="AlphaFoldDB" id="B8GT66"/>
<dbReference type="EMBL" id="CP001339">
    <property type="protein sequence ID" value="ACL73081.1"/>
    <property type="molecule type" value="Genomic_DNA"/>
</dbReference>
<protein>
    <recommendedName>
        <fullName evidence="9">Magnesium transporter MgtE</fullName>
    </recommendedName>
</protein>
<evidence type="ECO:0000259" key="10">
    <source>
        <dbReference type="PROSITE" id="PS51371"/>
    </source>
</evidence>
<evidence type="ECO:0000256" key="5">
    <source>
        <dbReference type="ARBA" id="ARBA00022842"/>
    </source>
</evidence>
<dbReference type="InterPro" id="IPR036739">
    <property type="entry name" value="SLC41_membr_dom_sf"/>
</dbReference>
<comment type="subcellular location">
    <subcellularLocation>
        <location evidence="9">Cell membrane</location>
        <topology evidence="9">Multi-pass membrane protein</topology>
    </subcellularLocation>
    <subcellularLocation>
        <location evidence="1">Membrane</location>
        <topology evidence="1">Multi-pass membrane protein</topology>
    </subcellularLocation>
</comment>
<evidence type="ECO:0000313" key="11">
    <source>
        <dbReference type="EMBL" id="ACL73081.1"/>
    </source>
</evidence>
<dbReference type="PROSITE" id="PS51371">
    <property type="entry name" value="CBS"/>
    <property type="match status" value="2"/>
</dbReference>
<keyword evidence="6 9" id="KW-1133">Transmembrane helix</keyword>
<keyword evidence="8" id="KW-0129">CBS domain</keyword>
<keyword evidence="7 9" id="KW-0472">Membrane</keyword>
<dbReference type="PANTHER" id="PTHR43773:SF1">
    <property type="entry name" value="MAGNESIUM TRANSPORTER MGTE"/>
    <property type="match status" value="1"/>
</dbReference>
<evidence type="ECO:0000313" key="12">
    <source>
        <dbReference type="Proteomes" id="UP000002383"/>
    </source>
</evidence>
<evidence type="ECO:0000256" key="7">
    <source>
        <dbReference type="ARBA" id="ARBA00023136"/>
    </source>
</evidence>
<gene>
    <name evidence="11" type="ordered locus">Tgr7_2001</name>
</gene>
<dbReference type="OrthoDB" id="9790355at2"/>
<dbReference type="GO" id="GO:0005886">
    <property type="term" value="C:plasma membrane"/>
    <property type="evidence" value="ECO:0007669"/>
    <property type="project" value="UniProtKB-SubCell"/>
</dbReference>
<keyword evidence="3 9" id="KW-0813">Transport</keyword>
<keyword evidence="9" id="KW-1003">Cell membrane</keyword>
<dbReference type="InterPro" id="IPR046342">
    <property type="entry name" value="CBS_dom_sf"/>
</dbReference>
<sequence>MSETDVIENLPELIATRDWDALRGILGQLADQDIARATPDLAPQDRERLFAHLLSPERASNVFSYLSTEQQTEVLDALEDEDKARLIGELHYDDAAALLDELPDEHTELLMEMLPVEDQQVLQALLTYPEDSAGRLMNPEFITVRPDWSVGQALDHVREQHDVGENVNMVFVTSAQGQVLGTLRLRDLLLARPSTKVHDIGHGDVISIGTDEDQEEAARVIRHYDLEVLPVVDDQGVMRGIITLDDILDVVEEETTEDFQKMGSVGVVGLSLKEASASLLYRKRIGWLVILVVVNIFSGMAIALFEAAIETVVALVFFLPLVIASGGNAGAQSSTLMVRALATGDVQTRDWLKLWGKELLVSAALGATMGLAVWGAGIWLGGVDVGLAVAISMVLVVVMASMFGMVLPFALNRFGLDPASASAPLITSVADVFGILIYFSVATAVLL</sequence>
<organism evidence="11 12">
    <name type="scientific">Thioalkalivibrio sulfidiphilus (strain HL-EbGR7)</name>
    <dbReference type="NCBI Taxonomy" id="396588"/>
    <lineage>
        <taxon>Bacteria</taxon>
        <taxon>Pseudomonadati</taxon>
        <taxon>Pseudomonadota</taxon>
        <taxon>Gammaproteobacteria</taxon>
        <taxon>Chromatiales</taxon>
        <taxon>Ectothiorhodospiraceae</taxon>
        <taxon>Thioalkalivibrio</taxon>
    </lineage>
</organism>
<feature type="transmembrane region" description="Helical" evidence="9">
    <location>
        <begin position="387"/>
        <end position="411"/>
    </location>
</feature>
<proteinExistence type="inferred from homology"/>
<evidence type="ECO:0000256" key="1">
    <source>
        <dbReference type="ARBA" id="ARBA00004141"/>
    </source>
</evidence>